<comment type="caution">
    <text evidence="2">The sequence shown here is derived from an EMBL/GenBank/DDBJ whole genome shotgun (WGS) entry which is preliminary data.</text>
</comment>
<feature type="chain" id="PRO_5046032446" evidence="1">
    <location>
        <begin position="33"/>
        <end position="658"/>
    </location>
</feature>
<dbReference type="Gene3D" id="2.130.10.10">
    <property type="entry name" value="YVTN repeat-like/Quinoprotein amine dehydrogenase"/>
    <property type="match status" value="1"/>
</dbReference>
<accession>A0ABS5YQ53</accession>
<dbReference type="RefSeq" id="WP_215786427.1">
    <property type="nucleotide sequence ID" value="NZ_JAHKKG010000003.1"/>
</dbReference>
<organism evidence="2 3">
    <name type="scientific">Paractinoplanes bogorensis</name>
    <dbReference type="NCBI Taxonomy" id="1610840"/>
    <lineage>
        <taxon>Bacteria</taxon>
        <taxon>Bacillati</taxon>
        <taxon>Actinomycetota</taxon>
        <taxon>Actinomycetes</taxon>
        <taxon>Micromonosporales</taxon>
        <taxon>Micromonosporaceae</taxon>
        <taxon>Paractinoplanes</taxon>
    </lineage>
</organism>
<name>A0ABS5YQ53_9ACTN</name>
<proteinExistence type="predicted"/>
<dbReference type="InterPro" id="IPR015943">
    <property type="entry name" value="WD40/YVTN_repeat-like_dom_sf"/>
</dbReference>
<feature type="signal peptide" evidence="1">
    <location>
        <begin position="1"/>
        <end position="32"/>
    </location>
</feature>
<evidence type="ECO:0000313" key="2">
    <source>
        <dbReference type="EMBL" id="MBU2664140.1"/>
    </source>
</evidence>
<protein>
    <submittedName>
        <fullName evidence="2">Uncharacterized protein</fullName>
    </submittedName>
</protein>
<evidence type="ECO:0000313" key="3">
    <source>
        <dbReference type="Proteomes" id="UP001519654"/>
    </source>
</evidence>
<dbReference type="SUPFAM" id="SSF82171">
    <property type="entry name" value="DPP6 N-terminal domain-like"/>
    <property type="match status" value="1"/>
</dbReference>
<evidence type="ECO:0000256" key="1">
    <source>
        <dbReference type="SAM" id="SignalP"/>
    </source>
</evidence>
<dbReference type="SUPFAM" id="SSF63825">
    <property type="entry name" value="YWTD domain"/>
    <property type="match status" value="1"/>
</dbReference>
<reference evidence="2 3" key="1">
    <citation type="submission" date="2021-06" db="EMBL/GenBank/DDBJ databases">
        <title>Actinoplanes lichenicola sp. nov., and Actinoplanes ovalisporus sp. nov., isolated from lichen in Thailand.</title>
        <authorList>
            <person name="Saeng-In P."/>
            <person name="Kanchanasin P."/>
            <person name="Yuki M."/>
            <person name="Kudo T."/>
            <person name="Ohkuma M."/>
            <person name="Phongsopitanun W."/>
            <person name="Tanasupawat S."/>
        </authorList>
    </citation>
    <scope>NUCLEOTIDE SEQUENCE [LARGE SCALE GENOMIC DNA]</scope>
    <source>
        <strain evidence="2 3">NBRC 110975</strain>
    </source>
</reference>
<keyword evidence="1" id="KW-0732">Signal</keyword>
<sequence>MRKRWIRGSLAVAVIAAGTAVTFQLATGSASAEDFARDLQISGVGDIVVDASRKRVFISDPDAGQLLTTDYDGKTLATTAGLAGLRGLALTEAGDRLYGVQPDGNAIVAIDPATSAKVATYPVGERAEKLALSAGKIWFSNRDGIGSVDVSGAQPVVTAAADFGDVRWYYAPMLAAVPGLPGVLAAAGDGISGDNYQLLDVSASTPGQLATTKIDGPYALEFSPDGSRLLTVAREGFRALSATDLTEIERYESRDTRGALAIGGNGTAAVAMSGLYGVGDAALFQPGTATAVRRLPLQSYNGTQLSLTDIAHLAWEPGGRRVFGVAAHSTTASGQRTKYSLQVLNTAKTVTVKLTVPAQADLNEPWTVSGAFGTNIPAGLPMTITRTAPSVSGGELIGPREVPANGRFSFVDIEPAAGKVTYAVSVPGDYDYSAAATTATVDVDVPSKATSLTLDRNGASYSYGTTVTFTAKLGATHSSRAVEIWADPSGPDEPNRLLRKANVDAKGNLSTTFKLARNTKMTAIFRGDARTPAKTVTSNVNTRAYVTTTLTKHYKTANIGSVSYQFFRRTTNPVVTGVINPHPGRKAYMQVDVHRGGKWILYAPKYYTLAGNKVTANWNWTRSVGSMYRVRFVYQWSKSGDTANVTTYGAYRYYTFTN</sequence>
<dbReference type="EMBL" id="JAHKKG010000003">
    <property type="protein sequence ID" value="MBU2664140.1"/>
    <property type="molecule type" value="Genomic_DNA"/>
</dbReference>
<keyword evidence="3" id="KW-1185">Reference proteome</keyword>
<gene>
    <name evidence="2" type="ORF">KOI35_11615</name>
</gene>
<dbReference type="Proteomes" id="UP001519654">
    <property type="component" value="Unassembled WGS sequence"/>
</dbReference>